<dbReference type="AlphaFoldDB" id="A0ABC8QTA9"/>
<evidence type="ECO:0000313" key="3">
    <source>
        <dbReference type="EMBL" id="CAK9186748.1"/>
    </source>
</evidence>
<dbReference type="EMBL" id="CAUOFW020000726">
    <property type="protein sequence ID" value="CAK9135980.1"/>
    <property type="molecule type" value="Genomic_DNA"/>
</dbReference>
<evidence type="ECO:0000313" key="4">
    <source>
        <dbReference type="Proteomes" id="UP001642360"/>
    </source>
</evidence>
<sequence length="67" mass="7690">MRAMGMPILEPARKNTDPLQVEKVHRQKRAKLQHVNNHAAKFQPKSLSLFCVMDLSTLKFEEVEGSE</sequence>
<feature type="region of interest" description="Disordered" evidence="1">
    <location>
        <begin position="1"/>
        <end position="20"/>
    </location>
</feature>
<keyword evidence="4" id="KW-1185">Reference proteome</keyword>
<name>A0ABC8QTA9_9AQUA</name>
<reference evidence="2 4" key="1">
    <citation type="submission" date="2024-02" db="EMBL/GenBank/DDBJ databases">
        <authorList>
            <person name="Vignale AGUSTIN F."/>
            <person name="Sosa J E."/>
            <person name="Modenutti C."/>
        </authorList>
    </citation>
    <scope>NUCLEOTIDE SEQUENCE [LARGE SCALE GENOMIC DNA]</scope>
</reference>
<feature type="compositionally biased region" description="Basic and acidic residues" evidence="1">
    <location>
        <begin position="11"/>
        <end position="20"/>
    </location>
</feature>
<accession>A0ABC8QTA9</accession>
<evidence type="ECO:0000256" key="1">
    <source>
        <dbReference type="SAM" id="MobiDB-lite"/>
    </source>
</evidence>
<comment type="caution">
    <text evidence="2">The sequence shown here is derived from an EMBL/GenBank/DDBJ whole genome shotgun (WGS) entry which is preliminary data.</text>
</comment>
<protein>
    <submittedName>
        <fullName evidence="2">Uncharacterized protein</fullName>
    </submittedName>
</protein>
<dbReference type="Proteomes" id="UP001642360">
    <property type="component" value="Unassembled WGS sequence"/>
</dbReference>
<organism evidence="2 4">
    <name type="scientific">Ilex paraguariensis</name>
    <name type="common">yerba mate</name>
    <dbReference type="NCBI Taxonomy" id="185542"/>
    <lineage>
        <taxon>Eukaryota</taxon>
        <taxon>Viridiplantae</taxon>
        <taxon>Streptophyta</taxon>
        <taxon>Embryophyta</taxon>
        <taxon>Tracheophyta</taxon>
        <taxon>Spermatophyta</taxon>
        <taxon>Magnoliopsida</taxon>
        <taxon>eudicotyledons</taxon>
        <taxon>Gunneridae</taxon>
        <taxon>Pentapetalae</taxon>
        <taxon>asterids</taxon>
        <taxon>campanulids</taxon>
        <taxon>Aquifoliales</taxon>
        <taxon>Aquifoliaceae</taxon>
        <taxon>Ilex</taxon>
    </lineage>
</organism>
<evidence type="ECO:0000313" key="2">
    <source>
        <dbReference type="EMBL" id="CAK9135980.1"/>
    </source>
</evidence>
<proteinExistence type="predicted"/>
<gene>
    <name evidence="2" type="ORF">ILEXP_LOCUS2940</name>
    <name evidence="3" type="ORF">ILEXP_LOCUS57249</name>
</gene>
<dbReference type="EMBL" id="CAUOFW020009691">
    <property type="protein sequence ID" value="CAK9186748.1"/>
    <property type="molecule type" value="Genomic_DNA"/>
</dbReference>